<dbReference type="AlphaFoldDB" id="A0A1H6FWN4"/>
<protein>
    <submittedName>
        <fullName evidence="1">DNA repair protein RadA/Sms</fullName>
    </submittedName>
</protein>
<evidence type="ECO:0000313" key="2">
    <source>
        <dbReference type="Proteomes" id="UP000199112"/>
    </source>
</evidence>
<evidence type="ECO:0000313" key="1">
    <source>
        <dbReference type="EMBL" id="SEH15209.1"/>
    </source>
</evidence>
<dbReference type="Proteomes" id="UP000199112">
    <property type="component" value="Unassembled WGS sequence"/>
</dbReference>
<proteinExistence type="predicted"/>
<dbReference type="Pfam" id="PF23442">
    <property type="entry name" value="DUF7125"/>
    <property type="match status" value="1"/>
</dbReference>
<keyword evidence="2" id="KW-1185">Reference proteome</keyword>
<dbReference type="InterPro" id="IPR027417">
    <property type="entry name" value="P-loop_NTPase"/>
</dbReference>
<dbReference type="EMBL" id="FNWL01000002">
    <property type="protein sequence ID" value="SEH15209.1"/>
    <property type="molecule type" value="Genomic_DNA"/>
</dbReference>
<dbReference type="Gene3D" id="3.40.50.300">
    <property type="entry name" value="P-loop containing nucleotide triphosphate hydrolases"/>
    <property type="match status" value="1"/>
</dbReference>
<accession>A0A1H6FWN4</accession>
<dbReference type="SUPFAM" id="SSF52540">
    <property type="entry name" value="P-loop containing nucleoside triphosphate hydrolases"/>
    <property type="match status" value="1"/>
</dbReference>
<dbReference type="InterPro" id="IPR055549">
    <property type="entry name" value="DUF7125"/>
</dbReference>
<gene>
    <name evidence="1" type="ORF">SAMN04487967_1972</name>
</gene>
<sequence>MNESQLTGLDVLDRQFNGGVPNGSIVSLLTDPMTEGEVLLRKLTVAETVLYITTVRTPETVREWLTDAEALSTRPYSRPSASDSNTHQPESVSVTITFADFETPLSAVEQKIAALSAPTTIILDSINRLEDESEQEYLQFLTRLQSIVHDAGHVLYVHVLNDGQLEPTEITNREHTLNVSDSVWTLSSERTDSAIEHYLSIEKNRFGPVLSEPLELNFDDGVSVDTSRSITLS</sequence>
<reference evidence="2" key="1">
    <citation type="submission" date="2016-10" db="EMBL/GenBank/DDBJ databases">
        <authorList>
            <person name="Varghese N."/>
            <person name="Submissions S."/>
        </authorList>
    </citation>
    <scope>NUCLEOTIDE SEQUENCE [LARGE SCALE GENOMIC DNA]</scope>
    <source>
        <strain evidence="2">CGMCC 1.8981</strain>
    </source>
</reference>
<name>A0A1H6FWN4_9EURY</name>
<organism evidence="1 2">
    <name type="scientific">Natronorubrum sediminis</name>
    <dbReference type="NCBI Taxonomy" id="640943"/>
    <lineage>
        <taxon>Archaea</taxon>
        <taxon>Methanobacteriati</taxon>
        <taxon>Methanobacteriota</taxon>
        <taxon>Stenosarchaea group</taxon>
        <taxon>Halobacteria</taxon>
        <taxon>Halobacteriales</taxon>
        <taxon>Natrialbaceae</taxon>
        <taxon>Natronorubrum</taxon>
    </lineage>
</organism>